<dbReference type="Gene3D" id="3.30.70.2160">
    <property type="match status" value="1"/>
</dbReference>
<sequence length="378" mass="41411">MSARKRHPQAPAPERFEQALAAGSAERFEHLGVEWVRLTEDWRGMPRGLLRVAGRVVPDYPHIARIFSLAAGMRTNFDAPCHVEEKIDGYNARIFRAGDGIAAVTRSGRPCPFTMDRLPELIDPAALARFFDACPDGVLCTEIAGAGNPYMDVASPRGGEDVRAFVFDVLRLDSAGFEELSGRDRLLADADIPHAPRLGVFGPGEIDALKAEVRRLDGEGAEGIVLKPAGAGLRAKYVCPGINVVDAASEAALELELPGAFYTQRLVRMVMAARELGQAERITELGECFGRELAEGFSRALDEVEASGELVQRHTVRLREAASADALLAHLNHGSRTIRAVEESREHDGRHWVVTFRKVFRRSTSRLASLRRGVPVFD</sequence>
<dbReference type="InterPro" id="IPR001072">
    <property type="entry name" value="RNA_ligase_Pab1020"/>
</dbReference>
<name>A0A5B8RI82_9ZZZZ</name>
<dbReference type="Gene3D" id="3.30.470.30">
    <property type="entry name" value="DNA ligase/mRNA capping enzyme"/>
    <property type="match status" value="1"/>
</dbReference>
<feature type="domain" description="RNA ligase Pab1020 C-terminal" evidence="2">
    <location>
        <begin position="255"/>
        <end position="373"/>
    </location>
</feature>
<evidence type="ECO:0000313" key="3">
    <source>
        <dbReference type="EMBL" id="QEA06695.1"/>
    </source>
</evidence>
<organism evidence="3">
    <name type="scientific">uncultured organism</name>
    <dbReference type="NCBI Taxonomy" id="155900"/>
    <lineage>
        <taxon>unclassified sequences</taxon>
        <taxon>environmental samples</taxon>
    </lineage>
</organism>
<evidence type="ECO:0000259" key="2">
    <source>
        <dbReference type="Pfam" id="PF18330"/>
    </source>
</evidence>
<evidence type="ECO:0000259" key="1">
    <source>
        <dbReference type="Pfam" id="PF09414"/>
    </source>
</evidence>
<dbReference type="Pfam" id="PF09414">
    <property type="entry name" value="RNA_ligase"/>
    <property type="match status" value="1"/>
</dbReference>
<proteinExistence type="predicted"/>
<accession>A0A5B8RI82</accession>
<dbReference type="AlphaFoldDB" id="A0A5B8RI82"/>
<dbReference type="SUPFAM" id="SSF56091">
    <property type="entry name" value="DNA ligase/mRNA capping enzyme, catalytic domain"/>
    <property type="match status" value="1"/>
</dbReference>
<dbReference type="InterPro" id="IPR041596">
    <property type="entry name" value="Lig_Pab1020_C"/>
</dbReference>
<dbReference type="PRINTS" id="PR01048">
    <property type="entry name" value="Y414FAMILY"/>
</dbReference>
<dbReference type="InterPro" id="IPR021122">
    <property type="entry name" value="RNA_ligase_dom_REL/Rnl2"/>
</dbReference>
<evidence type="ECO:0008006" key="4">
    <source>
        <dbReference type="Google" id="ProtNLM"/>
    </source>
</evidence>
<dbReference type="Pfam" id="PF18330">
    <property type="entry name" value="Lig_C"/>
    <property type="match status" value="1"/>
</dbReference>
<feature type="domain" description="RNA ligase" evidence="1">
    <location>
        <begin position="81"/>
        <end position="238"/>
    </location>
</feature>
<protein>
    <recommendedName>
        <fullName evidence="4">RNA ligase</fullName>
    </recommendedName>
</protein>
<dbReference type="Gene3D" id="3.30.1490.70">
    <property type="match status" value="1"/>
</dbReference>
<dbReference type="EMBL" id="MN079162">
    <property type="protein sequence ID" value="QEA06695.1"/>
    <property type="molecule type" value="Genomic_DNA"/>
</dbReference>
<reference evidence="3" key="1">
    <citation type="submission" date="2019-06" db="EMBL/GenBank/DDBJ databases">
        <authorList>
            <person name="Murdoch R.W."/>
            <person name="Fathepure B."/>
        </authorList>
    </citation>
    <scope>NUCLEOTIDE SEQUENCE</scope>
</reference>
<gene>
    <name evidence="3" type="ORF">KBTEX_03035</name>
</gene>
<dbReference type="NCBIfam" id="TIGR01209">
    <property type="entry name" value="RNA ligase"/>
    <property type="match status" value="1"/>
</dbReference>